<dbReference type="AlphaFoldDB" id="A0A368UR74"/>
<sequence length="423" mass="47445">MFFTTIMTKNRQRILLYFLIAINGIVQLKAQNNTSSPYSVFGFGVMETAAHAHNTAMGNSGVALPSEKYLNTLNPASLSNLDSLSFYFNFQAQGTSNKFIMSGKEQTNFDSNFDILSMGFRITPRWGMSVGLYPFSSIGYEINAQSDILGSTSEYPIVYEGGGGLSRITISNGIKLWKNLSAGIDFSFLWGSTDIMETADYSSLSGMTISNTRKWYFNNLYLKYGLQYKARLKNGSLHAGATWQPQTNIYATFNQTIEQDESTTYYDEDQSADDVWLPNIYNIGLAAQWNSGWQVAADYSLAEWALLNHSSTLNGTFHDSQTFGAGVSWSNPNNKHKRINQMNWQAGAFYTDGHISINGTRIAEKGFSAGFSVPVSDLGNRLHLSYQYSIKGTADNGLIEERYHKFKLSFSIIEHWFAKQKFY</sequence>
<gene>
    <name evidence="1" type="ORF">DFO77_11815</name>
</gene>
<evidence type="ECO:0008006" key="3">
    <source>
        <dbReference type="Google" id="ProtNLM"/>
    </source>
</evidence>
<dbReference type="Proteomes" id="UP000252733">
    <property type="component" value="Unassembled WGS sequence"/>
</dbReference>
<organism evidence="1 2">
    <name type="scientific">Marinilabilia salmonicolor</name>
    <dbReference type="NCBI Taxonomy" id="989"/>
    <lineage>
        <taxon>Bacteria</taxon>
        <taxon>Pseudomonadati</taxon>
        <taxon>Bacteroidota</taxon>
        <taxon>Bacteroidia</taxon>
        <taxon>Marinilabiliales</taxon>
        <taxon>Marinilabiliaceae</taxon>
        <taxon>Marinilabilia</taxon>
    </lineage>
</organism>
<proteinExistence type="predicted"/>
<accession>A0A368UR74</accession>
<evidence type="ECO:0000313" key="1">
    <source>
        <dbReference type="EMBL" id="RCW31299.1"/>
    </source>
</evidence>
<reference evidence="1 2" key="1">
    <citation type="submission" date="2018-07" db="EMBL/GenBank/DDBJ databases">
        <title>Freshwater and sediment microbial communities from various areas in North America, analyzing microbe dynamics in response to fracking.</title>
        <authorList>
            <person name="Lamendella R."/>
        </authorList>
    </citation>
    <scope>NUCLEOTIDE SEQUENCE [LARGE SCALE GENOMIC DNA]</scope>
    <source>
        <strain evidence="1 2">160A</strain>
    </source>
</reference>
<comment type="caution">
    <text evidence="1">The sequence shown here is derived from an EMBL/GenBank/DDBJ whole genome shotgun (WGS) entry which is preliminary data.</text>
</comment>
<name>A0A368UR74_9BACT</name>
<dbReference type="Gene3D" id="2.40.160.60">
    <property type="entry name" value="Outer membrane protein transport protein (OMPP1/FadL/TodX)"/>
    <property type="match status" value="1"/>
</dbReference>
<dbReference type="EMBL" id="QPIZ01000018">
    <property type="protein sequence ID" value="RCW31299.1"/>
    <property type="molecule type" value="Genomic_DNA"/>
</dbReference>
<keyword evidence="2" id="KW-1185">Reference proteome</keyword>
<dbReference type="SUPFAM" id="SSF56935">
    <property type="entry name" value="Porins"/>
    <property type="match status" value="1"/>
</dbReference>
<protein>
    <recommendedName>
        <fullName evidence="3">Long-chain fatty acid transport protein</fullName>
    </recommendedName>
</protein>
<evidence type="ECO:0000313" key="2">
    <source>
        <dbReference type="Proteomes" id="UP000252733"/>
    </source>
</evidence>